<dbReference type="Proteomes" id="UP000078561">
    <property type="component" value="Unassembled WGS sequence"/>
</dbReference>
<dbReference type="InParanoid" id="A0A168T279"/>
<dbReference type="PANTHER" id="PTHR34853:SF5">
    <property type="entry name" value="LIP-DOMAIN-CONTAINING PROTEIN-RELATED"/>
    <property type="match status" value="1"/>
</dbReference>
<sequence length="450" mass="48157">MFSSPSRPLAWMLFICALWMSLVTAAPHAKVVLSPSKDPFYQPPKGYEKEHPGTILRSRTLGPKSLAAFSAFPQNIANAYQFLYRTTDALGNPDATVTTLMVPHNANASRLVSYQVMQDSASNDCNPSHVLQKGEGLKGVITQAELLFMDTLLERGWYVNTADYEGSKASFTVGAMAGHAVLDAIRAVLASGNLTAIKSDAQVQLWGYSGGALASGWATQLQPSYASELKIIGAALGGTPVDLNATLSAVGGGPFAGLAPSGINGLANQYPELAAYVDSILIPKKKKAFYKAKDLCLAQAALQYAFQNMDSYVTRPDYTNAPVAKKILEESVMGRADTPTIPLFMYHAEHDEVVPYKPAGNMYKDWCSGGATIEFVKDELSEHIVLFITGAANAIIYLEDRFKGVAVHEGCSSRTTVTSLLDHGAIGVFGKVIWDALNALLGLPIGPGNL</sequence>
<dbReference type="AlphaFoldDB" id="A0A168T279"/>
<evidence type="ECO:0000256" key="2">
    <source>
        <dbReference type="PIRNR" id="PIRNR029171"/>
    </source>
</evidence>
<evidence type="ECO:0000313" key="3">
    <source>
        <dbReference type="EMBL" id="SAM09350.1"/>
    </source>
</evidence>
<dbReference type="SUPFAM" id="SSF53474">
    <property type="entry name" value="alpha/beta-Hydrolases"/>
    <property type="match status" value="1"/>
</dbReference>
<dbReference type="Pfam" id="PF03583">
    <property type="entry name" value="LIP"/>
    <property type="match status" value="1"/>
</dbReference>
<feature type="chain" id="PRO_5013433320" description="Triacylglycerol lipase" evidence="2">
    <location>
        <begin position="26"/>
        <end position="450"/>
    </location>
</feature>
<evidence type="ECO:0008006" key="5">
    <source>
        <dbReference type="Google" id="ProtNLM"/>
    </source>
</evidence>
<dbReference type="InterPro" id="IPR029058">
    <property type="entry name" value="AB_hydrolase_fold"/>
</dbReference>
<dbReference type="Gene3D" id="1.10.260.130">
    <property type="match status" value="1"/>
</dbReference>
<dbReference type="OrthoDB" id="2373480at2759"/>
<dbReference type="Gene3D" id="3.40.50.1820">
    <property type="entry name" value="alpha/beta hydrolase"/>
    <property type="match status" value="1"/>
</dbReference>
<proteinExistence type="inferred from homology"/>
<dbReference type="PIRSF" id="PIRSF029171">
    <property type="entry name" value="Esterase_LipA"/>
    <property type="match status" value="1"/>
</dbReference>
<comment type="similarity">
    <text evidence="2">Belongs to the AB hydrolase superfamily. Lipase family.</text>
</comment>
<evidence type="ECO:0000313" key="4">
    <source>
        <dbReference type="Proteomes" id="UP000078561"/>
    </source>
</evidence>
<keyword evidence="4" id="KW-1185">Reference proteome</keyword>
<accession>A0A168T279</accession>
<dbReference type="GO" id="GO:0016042">
    <property type="term" value="P:lipid catabolic process"/>
    <property type="evidence" value="ECO:0007669"/>
    <property type="project" value="UniProtKB-UniRule"/>
</dbReference>
<keyword evidence="2" id="KW-0732">Signal</keyword>
<protein>
    <recommendedName>
        <fullName evidence="5">Triacylglycerol lipase</fullName>
    </recommendedName>
</protein>
<feature type="signal peptide" evidence="2">
    <location>
        <begin position="1"/>
        <end position="25"/>
    </location>
</feature>
<organism evidence="3">
    <name type="scientific">Absidia glauca</name>
    <name type="common">Pin mould</name>
    <dbReference type="NCBI Taxonomy" id="4829"/>
    <lineage>
        <taxon>Eukaryota</taxon>
        <taxon>Fungi</taxon>
        <taxon>Fungi incertae sedis</taxon>
        <taxon>Mucoromycota</taxon>
        <taxon>Mucoromycotina</taxon>
        <taxon>Mucoromycetes</taxon>
        <taxon>Mucorales</taxon>
        <taxon>Cunninghamellaceae</taxon>
        <taxon>Absidia</taxon>
    </lineage>
</organism>
<gene>
    <name evidence="3" type="primary">ABSGL_15026.1 scaffold 15162</name>
</gene>
<dbReference type="InterPro" id="IPR005152">
    <property type="entry name" value="Lipase_secreted"/>
</dbReference>
<keyword evidence="1" id="KW-0378">Hydrolase</keyword>
<dbReference type="GO" id="GO:0004806">
    <property type="term" value="F:triacylglycerol lipase activity"/>
    <property type="evidence" value="ECO:0007669"/>
    <property type="project" value="UniProtKB-UniRule"/>
</dbReference>
<evidence type="ECO:0000256" key="1">
    <source>
        <dbReference type="ARBA" id="ARBA00022801"/>
    </source>
</evidence>
<dbReference type="PANTHER" id="PTHR34853">
    <property type="match status" value="1"/>
</dbReference>
<reference evidence="3" key="1">
    <citation type="submission" date="2016-04" db="EMBL/GenBank/DDBJ databases">
        <authorList>
            <person name="Evans L.H."/>
            <person name="Alamgir A."/>
            <person name="Owens N."/>
            <person name="Weber N.D."/>
            <person name="Virtaneva K."/>
            <person name="Barbian K."/>
            <person name="Babar A."/>
            <person name="Rosenke K."/>
        </authorList>
    </citation>
    <scope>NUCLEOTIDE SEQUENCE [LARGE SCALE GENOMIC DNA]</scope>
    <source>
        <strain evidence="3">CBS 101.48</strain>
    </source>
</reference>
<name>A0A168T279_ABSGL</name>
<dbReference type="EMBL" id="LT555008">
    <property type="protein sequence ID" value="SAM09350.1"/>
    <property type="molecule type" value="Genomic_DNA"/>
</dbReference>
<dbReference type="OMA" id="SAWAAEM"/>